<gene>
    <name evidence="8" type="ORF">AA0535_1600</name>
</gene>
<dbReference type="SUPFAM" id="SSF53649">
    <property type="entry name" value="Alkaline phosphatase-like"/>
    <property type="match status" value="1"/>
</dbReference>
<comment type="caution">
    <text evidence="8">The sequence shown here is derived from an EMBL/GenBank/DDBJ whole genome shotgun (WGS) entry which is preliminary data.</text>
</comment>
<feature type="transmembrane region" description="Helical" evidence="6">
    <location>
        <begin position="138"/>
        <end position="156"/>
    </location>
</feature>
<evidence type="ECO:0000256" key="1">
    <source>
        <dbReference type="ARBA" id="ARBA00004651"/>
    </source>
</evidence>
<dbReference type="PANTHER" id="PTHR47371">
    <property type="entry name" value="LIPOTEICHOIC ACID SYNTHASE"/>
    <property type="match status" value="1"/>
</dbReference>
<evidence type="ECO:0000256" key="3">
    <source>
        <dbReference type="ARBA" id="ARBA00022692"/>
    </source>
</evidence>
<reference evidence="8" key="1">
    <citation type="submission" date="2013-04" db="EMBL/GenBank/DDBJ databases">
        <title>The genome sequencing project of 58 acetic acid bacteria.</title>
        <authorList>
            <person name="Okamoto-Kainuma A."/>
            <person name="Ishikawa M."/>
            <person name="Umino S."/>
            <person name="Koizumi Y."/>
            <person name="Shiwa Y."/>
            <person name="Yoshikawa H."/>
            <person name="Matsutani M."/>
            <person name="Matsushita K."/>
        </authorList>
    </citation>
    <scope>NUCLEOTIDE SEQUENCE</scope>
    <source>
        <strain evidence="8">NRIC 0535</strain>
    </source>
</reference>
<keyword evidence="9" id="KW-1185">Reference proteome</keyword>
<accession>A0ABQ0Q2T6</accession>
<feature type="domain" description="Sulfatase N-terminal" evidence="7">
    <location>
        <begin position="254"/>
        <end position="430"/>
    </location>
</feature>
<sequence length="491" mass="53636">MQTESIFFVIMACVSAICAEITDRLTIPSRLHRSAHGAALRILPVLWAYAVLTALSGSPVIGAALPLMSVLALVIGSNTKYRILGEPLVFSDLVVVRSFIMYPRFYLEAISLPLRCLLLISAVLIIYLVMSFSSPDRTMAAAGLSLALASTAGLLIASSQTRKSTRMSEPALEHDIATYGLFAVLIIYWLRWRQTRDHPAPAPVEETSVGATPHSIVIVQCESFAQLTAQLAYLPGLSLARHRAIAWGNLEVSGFGAYTMRTEFGVLCGIDEEALGLRRYDPFLTAGHVPGHSLPVKLAALYPQSFFLHPHDLRFYDRIKLMPRLGFQHLIGENHFPPAEAGSPYVSDREIGHKILSLVDQASEPTLIYAVTMENHGPWDKGRAGQTDGISAWAHHVRNSDKLLNQLVDGLDRSEQSSLLIFFGDHRPTIPGHIAPGRVRHTPYVALQFPAGGEHCLDIAETPSTRTPAELHQLILNLVSGIEANPGSTVA</sequence>
<feature type="transmembrane region" description="Helical" evidence="6">
    <location>
        <begin position="46"/>
        <end position="75"/>
    </location>
</feature>
<dbReference type="Proteomes" id="UP001062776">
    <property type="component" value="Unassembled WGS sequence"/>
</dbReference>
<dbReference type="InterPro" id="IPR000917">
    <property type="entry name" value="Sulfatase_N"/>
</dbReference>
<dbReference type="InterPro" id="IPR050448">
    <property type="entry name" value="OpgB/LTA_synthase_biosynth"/>
</dbReference>
<evidence type="ECO:0000256" key="6">
    <source>
        <dbReference type="SAM" id="Phobius"/>
    </source>
</evidence>
<dbReference type="Pfam" id="PF00884">
    <property type="entry name" value="Sulfatase"/>
    <property type="match status" value="1"/>
</dbReference>
<proteinExistence type="predicted"/>
<evidence type="ECO:0000256" key="2">
    <source>
        <dbReference type="ARBA" id="ARBA00022475"/>
    </source>
</evidence>
<evidence type="ECO:0000313" key="8">
    <source>
        <dbReference type="EMBL" id="GBQ88678.1"/>
    </source>
</evidence>
<evidence type="ECO:0000259" key="7">
    <source>
        <dbReference type="Pfam" id="PF00884"/>
    </source>
</evidence>
<keyword evidence="2" id="KW-1003">Cell membrane</keyword>
<feature type="transmembrane region" description="Helical" evidence="6">
    <location>
        <begin position="6"/>
        <end position="25"/>
    </location>
</feature>
<dbReference type="EMBL" id="BAPV01000012">
    <property type="protein sequence ID" value="GBQ88678.1"/>
    <property type="molecule type" value="Genomic_DNA"/>
</dbReference>
<evidence type="ECO:0000256" key="5">
    <source>
        <dbReference type="ARBA" id="ARBA00023136"/>
    </source>
</evidence>
<feature type="transmembrane region" description="Helical" evidence="6">
    <location>
        <begin position="112"/>
        <end position="132"/>
    </location>
</feature>
<dbReference type="Gene3D" id="3.40.720.10">
    <property type="entry name" value="Alkaline Phosphatase, subunit A"/>
    <property type="match status" value="1"/>
</dbReference>
<dbReference type="InterPro" id="IPR017850">
    <property type="entry name" value="Alkaline_phosphatase_core_sf"/>
</dbReference>
<keyword evidence="5 6" id="KW-0472">Membrane</keyword>
<evidence type="ECO:0000313" key="9">
    <source>
        <dbReference type="Proteomes" id="UP001062776"/>
    </source>
</evidence>
<protein>
    <submittedName>
        <fullName evidence="8">Capsule polysaccharide biosynthesis protein</fullName>
    </submittedName>
</protein>
<name>A0ABQ0Q2T6_9PROT</name>
<keyword evidence="3 6" id="KW-0812">Transmembrane</keyword>
<organism evidence="8 9">
    <name type="scientific">Asaia krungthepensis NRIC 0535</name>
    <dbReference type="NCBI Taxonomy" id="1307925"/>
    <lineage>
        <taxon>Bacteria</taxon>
        <taxon>Pseudomonadati</taxon>
        <taxon>Pseudomonadota</taxon>
        <taxon>Alphaproteobacteria</taxon>
        <taxon>Acetobacterales</taxon>
        <taxon>Acetobacteraceae</taxon>
        <taxon>Asaia</taxon>
    </lineage>
</organism>
<dbReference type="PANTHER" id="PTHR47371:SF3">
    <property type="entry name" value="PHOSPHOGLYCEROL TRANSFERASE I"/>
    <property type="match status" value="1"/>
</dbReference>
<comment type="subcellular location">
    <subcellularLocation>
        <location evidence="1">Cell membrane</location>
        <topology evidence="1">Multi-pass membrane protein</topology>
    </subcellularLocation>
</comment>
<evidence type="ECO:0000256" key="4">
    <source>
        <dbReference type="ARBA" id="ARBA00022989"/>
    </source>
</evidence>
<dbReference type="CDD" id="cd16015">
    <property type="entry name" value="LTA_synthase"/>
    <property type="match status" value="1"/>
</dbReference>
<feature type="transmembrane region" description="Helical" evidence="6">
    <location>
        <begin position="176"/>
        <end position="192"/>
    </location>
</feature>
<keyword evidence="4 6" id="KW-1133">Transmembrane helix</keyword>